<feature type="compositionally biased region" description="Polar residues" evidence="1">
    <location>
        <begin position="1"/>
        <end position="15"/>
    </location>
</feature>
<organism evidence="2 3">
    <name type="scientific">Comamonas squillarum</name>
    <dbReference type="NCBI Taxonomy" id="2977320"/>
    <lineage>
        <taxon>Bacteria</taxon>
        <taxon>Pseudomonadati</taxon>
        <taxon>Pseudomonadota</taxon>
        <taxon>Betaproteobacteria</taxon>
        <taxon>Burkholderiales</taxon>
        <taxon>Comamonadaceae</taxon>
        <taxon>Comamonas</taxon>
    </lineage>
</organism>
<dbReference type="RefSeq" id="WP_260719423.1">
    <property type="nucleotide sequence ID" value="NZ_CP104377.1"/>
</dbReference>
<protein>
    <submittedName>
        <fullName evidence="2">Uncharacterized protein</fullName>
    </submittedName>
</protein>
<accession>A0ABY6A276</accession>
<name>A0ABY6A276_9BURK</name>
<evidence type="ECO:0000313" key="3">
    <source>
        <dbReference type="Proteomes" id="UP001058290"/>
    </source>
</evidence>
<evidence type="ECO:0000313" key="2">
    <source>
        <dbReference type="EMBL" id="UXC19115.1"/>
    </source>
</evidence>
<reference evidence="2" key="1">
    <citation type="submission" date="2022-09" db="EMBL/GenBank/DDBJ databases">
        <title>Bacterial diversity in gut of crayfish and pufferfish.</title>
        <authorList>
            <person name="Huang Y."/>
        </authorList>
    </citation>
    <scope>NUCLEOTIDE SEQUENCE</scope>
    <source>
        <strain evidence="2">PR12</strain>
    </source>
</reference>
<dbReference type="Proteomes" id="UP001058290">
    <property type="component" value="Chromosome"/>
</dbReference>
<dbReference type="EMBL" id="CP104377">
    <property type="protein sequence ID" value="UXC19115.1"/>
    <property type="molecule type" value="Genomic_DNA"/>
</dbReference>
<proteinExistence type="predicted"/>
<sequence length="168" mass="18153">MAKATTKSGQRQPTHSRAMKNGIYRKASPIEALMVRQSMQADVVNLGLHCMMTDHGSEQPEMLASLAYLIGIGAEIARAIPVAGNNRPGLHQALAAVVDMAVDGHRWDSSWGAQLSHAVEISIDLFCSYRNLGRRFEPGARLLSHEVKAGTVGTDAIRPVELPSEALQ</sequence>
<gene>
    <name evidence="2" type="ORF">N4T19_03035</name>
</gene>
<evidence type="ECO:0000256" key="1">
    <source>
        <dbReference type="SAM" id="MobiDB-lite"/>
    </source>
</evidence>
<keyword evidence="3" id="KW-1185">Reference proteome</keyword>
<feature type="region of interest" description="Disordered" evidence="1">
    <location>
        <begin position="1"/>
        <end position="21"/>
    </location>
</feature>